<dbReference type="Proteomes" id="UP000594749">
    <property type="component" value="Chromosome"/>
</dbReference>
<dbReference type="InterPro" id="IPR018313">
    <property type="entry name" value="SBP_3_CS"/>
</dbReference>
<dbReference type="Pfam" id="PF00497">
    <property type="entry name" value="SBP_bac_3"/>
    <property type="match status" value="1"/>
</dbReference>
<dbReference type="PANTHER" id="PTHR30085">
    <property type="entry name" value="AMINO ACID ABC TRANSPORTER PERMEASE"/>
    <property type="match status" value="1"/>
</dbReference>
<evidence type="ECO:0000256" key="2">
    <source>
        <dbReference type="ARBA" id="ARBA00022448"/>
    </source>
</evidence>
<comment type="similarity">
    <text evidence="1 4">Belongs to the bacterial solute-binding protein 3 family.</text>
</comment>
<evidence type="ECO:0000313" key="7">
    <source>
        <dbReference type="Proteomes" id="UP000594749"/>
    </source>
</evidence>
<evidence type="ECO:0000259" key="5">
    <source>
        <dbReference type="SMART" id="SM00062"/>
    </source>
</evidence>
<gene>
    <name evidence="6" type="ORF">IMC76_05755</name>
</gene>
<feature type="domain" description="Solute-binding protein family 3/N-terminal" evidence="5">
    <location>
        <begin position="28"/>
        <end position="249"/>
    </location>
</feature>
<keyword evidence="7" id="KW-1185">Reference proteome</keyword>
<dbReference type="InterPro" id="IPR001638">
    <property type="entry name" value="Solute-binding_3/MltF_N"/>
</dbReference>
<evidence type="ECO:0000313" key="6">
    <source>
        <dbReference type="EMBL" id="QOQ86727.1"/>
    </source>
</evidence>
<accession>A0A7M1LDT0</accession>
<dbReference type="GO" id="GO:0005576">
    <property type="term" value="C:extracellular region"/>
    <property type="evidence" value="ECO:0007669"/>
    <property type="project" value="TreeGrafter"/>
</dbReference>
<evidence type="ECO:0000256" key="3">
    <source>
        <dbReference type="ARBA" id="ARBA00022729"/>
    </source>
</evidence>
<evidence type="ECO:0000256" key="1">
    <source>
        <dbReference type="ARBA" id="ARBA00010333"/>
    </source>
</evidence>
<protein>
    <submittedName>
        <fullName evidence="6">Transporter substrate-binding domain-containing protein</fullName>
    </submittedName>
</protein>
<dbReference type="GO" id="GO:0006865">
    <property type="term" value="P:amino acid transport"/>
    <property type="evidence" value="ECO:0007669"/>
    <property type="project" value="TreeGrafter"/>
</dbReference>
<reference evidence="6 7" key="1">
    <citation type="submission" date="2020-10" db="EMBL/GenBank/DDBJ databases">
        <title>Campylobacter and Helicobacter PacBio genomes.</title>
        <authorList>
            <person name="Lane C."/>
        </authorList>
    </citation>
    <scope>NUCLEOTIDE SEQUENCE [LARGE SCALE GENOMIC DNA]</scope>
    <source>
        <strain evidence="6 7">2016D-0077</strain>
    </source>
</reference>
<name>A0A7M1LDT0_9BACT</name>
<dbReference type="SUPFAM" id="SSF53850">
    <property type="entry name" value="Periplasmic binding protein-like II"/>
    <property type="match status" value="1"/>
</dbReference>
<proteinExistence type="inferred from homology"/>
<organism evidence="6 7">
    <name type="scientific">Campylobacter corcagiensis</name>
    <dbReference type="NCBI Taxonomy" id="1448857"/>
    <lineage>
        <taxon>Bacteria</taxon>
        <taxon>Pseudomonadati</taxon>
        <taxon>Campylobacterota</taxon>
        <taxon>Epsilonproteobacteria</taxon>
        <taxon>Campylobacterales</taxon>
        <taxon>Campylobacteraceae</taxon>
        <taxon>Campylobacter</taxon>
    </lineage>
</organism>
<dbReference type="EMBL" id="CP063078">
    <property type="protein sequence ID" value="QOQ86727.1"/>
    <property type="molecule type" value="Genomic_DNA"/>
</dbReference>
<keyword evidence="3" id="KW-0732">Signal</keyword>
<dbReference type="RefSeq" id="WP_025803939.1">
    <property type="nucleotide sequence ID" value="NZ_CP053842.1"/>
</dbReference>
<dbReference type="InterPro" id="IPR051455">
    <property type="entry name" value="Bact_solute-bind_prot3"/>
</dbReference>
<dbReference type="GO" id="GO:0030288">
    <property type="term" value="C:outer membrane-bounded periplasmic space"/>
    <property type="evidence" value="ECO:0007669"/>
    <property type="project" value="TreeGrafter"/>
</dbReference>
<evidence type="ECO:0000256" key="4">
    <source>
        <dbReference type="RuleBase" id="RU003744"/>
    </source>
</evidence>
<dbReference type="AlphaFoldDB" id="A0A7M1LDT0"/>
<dbReference type="Gene3D" id="3.40.190.10">
    <property type="entry name" value="Periplasmic binding protein-like II"/>
    <property type="match status" value="2"/>
</dbReference>
<dbReference type="PANTHER" id="PTHR30085:SF6">
    <property type="entry name" value="ABC TRANSPORTER GLUTAMINE-BINDING PROTEIN GLNH"/>
    <property type="match status" value="1"/>
</dbReference>
<sequence>MRKVILLLSILAVGVFGATLSEIKSSNTIKIGVRKDFPPFGNLENGELSGFEVELAKEVGKHIVGEGGNITLVPLSAKDRIPMLQSGQIDVVIAQFTATPEREKVVDFTIPYFADTMSIISSADLQAKSVNNFKSLLVIPGSTSEEYIKQKAQNFRNITIKNCENLMDCYGKLQNGEADGYFHTTFAIAAIPVLNNKYQISVKSVGIPSFIAAGVSKGNDELKAAVTNAILEISKGGFFKDAYDKTINIYYKGTLDKNMFLLDDIYKAFMYN</sequence>
<dbReference type="SMART" id="SM00062">
    <property type="entry name" value="PBPb"/>
    <property type="match status" value="1"/>
</dbReference>
<keyword evidence="2" id="KW-0813">Transport</keyword>
<dbReference type="OrthoDB" id="5431130at2"/>
<dbReference type="PROSITE" id="PS01039">
    <property type="entry name" value="SBP_BACTERIAL_3"/>
    <property type="match status" value="1"/>
</dbReference>